<feature type="region of interest" description="Disordered" evidence="1">
    <location>
        <begin position="341"/>
        <end position="410"/>
    </location>
</feature>
<comment type="caution">
    <text evidence="2">The sequence shown here is derived from an EMBL/GenBank/DDBJ whole genome shotgun (WGS) entry which is preliminary data.</text>
</comment>
<organism evidence="2 3">
    <name type="scientific">Trypanosoma equiperdum</name>
    <dbReference type="NCBI Taxonomy" id="5694"/>
    <lineage>
        <taxon>Eukaryota</taxon>
        <taxon>Discoba</taxon>
        <taxon>Euglenozoa</taxon>
        <taxon>Kinetoplastea</taxon>
        <taxon>Metakinetoplastina</taxon>
        <taxon>Trypanosomatida</taxon>
        <taxon>Trypanosomatidae</taxon>
        <taxon>Trypanosoma</taxon>
    </lineage>
</organism>
<keyword evidence="3" id="KW-1185">Reference proteome</keyword>
<evidence type="ECO:0000313" key="2">
    <source>
        <dbReference type="EMBL" id="SCU69925.1"/>
    </source>
</evidence>
<dbReference type="AlphaFoldDB" id="A0A1G4ID12"/>
<gene>
    <name evidence="2" type="ORF">TEOVI_000149400</name>
</gene>
<dbReference type="RefSeq" id="XP_067080814.1">
    <property type="nucleotide sequence ID" value="XM_067224713.1"/>
</dbReference>
<accession>A0A1G4ID12</accession>
<feature type="compositionally biased region" description="Basic and acidic residues" evidence="1">
    <location>
        <begin position="351"/>
        <end position="372"/>
    </location>
</feature>
<protein>
    <submittedName>
        <fullName evidence="2">Uncharacterized protein</fullName>
    </submittedName>
</protein>
<dbReference type="VEuPathDB" id="TriTrypDB:TEOVI_000149400"/>
<reference evidence="2" key="1">
    <citation type="submission" date="2016-09" db="EMBL/GenBank/DDBJ databases">
        <authorList>
            <person name="Hebert L."/>
            <person name="Moumen B."/>
        </authorList>
    </citation>
    <scope>NUCLEOTIDE SEQUENCE [LARGE SCALE GENOMIC DNA]</scope>
    <source>
        <strain evidence="2">OVI</strain>
    </source>
</reference>
<sequence>MWFTNITKDIGEITSSFVEDTRNLANIVTRFATEVTGGNVLIAGDEDSRLAQQCPLSDTDIASFQRNSMVFLDDISEDEKASFDVWAKESEFKSQPLPQRREGHAELLPGSRYEKLATFRQQLLDTNPFVKKRYAAFVLSDERRHQKGGAEAIEHKRDEQVDTAAEHMEKDEIAPLDETLRITEDVFFDRYFFRLSQLRLRLAAERKQREEATKKEELEVNGVDQWSKGGLKAFTQRIVEAADGLINWDDENRERSGESQRTKSECETQENTIAALQSVVQALQSELWSEKRKLAAVLEVARNCGLSEEQQRLLREAAQNEEHSGNAPVRSSVCELELTGSGRKSMSVRSKGGDKESRGGSVDCKESRKNEDGADGNVKVSSKAASEGDNNESSSGVQFFVDNDGWTNVK</sequence>
<dbReference type="EMBL" id="CZPT02001330">
    <property type="protein sequence ID" value="SCU69925.1"/>
    <property type="molecule type" value="Genomic_DNA"/>
</dbReference>
<evidence type="ECO:0000313" key="3">
    <source>
        <dbReference type="Proteomes" id="UP000195570"/>
    </source>
</evidence>
<name>A0A1G4ID12_TRYEQ</name>
<evidence type="ECO:0000256" key="1">
    <source>
        <dbReference type="SAM" id="MobiDB-lite"/>
    </source>
</evidence>
<dbReference type="GeneID" id="92375434"/>
<dbReference type="Proteomes" id="UP000195570">
    <property type="component" value="Unassembled WGS sequence"/>
</dbReference>
<proteinExistence type="predicted"/>